<dbReference type="RefSeq" id="WP_345884630.1">
    <property type="nucleotide sequence ID" value="NZ_JBDFRB010000005.1"/>
</dbReference>
<organism evidence="2 3">
    <name type="scientific">Sinomonas halotolerans</name>
    <dbReference type="NCBI Taxonomy" id="1644133"/>
    <lineage>
        <taxon>Bacteria</taxon>
        <taxon>Bacillati</taxon>
        <taxon>Actinomycetota</taxon>
        <taxon>Actinomycetes</taxon>
        <taxon>Micrococcales</taxon>
        <taxon>Micrococcaceae</taxon>
        <taxon>Sinomonas</taxon>
    </lineage>
</organism>
<dbReference type="InterPro" id="IPR010985">
    <property type="entry name" value="Ribbon_hlx_hlx"/>
</dbReference>
<protein>
    <recommendedName>
        <fullName evidence="1">Antitoxin FitA-like ribbon-helix-helix domain-containing protein</fullName>
    </recommendedName>
</protein>
<dbReference type="InterPro" id="IPR053853">
    <property type="entry name" value="FitA-like_RHH"/>
</dbReference>
<dbReference type="Pfam" id="PF22513">
    <property type="entry name" value="FitA-like_RHH"/>
    <property type="match status" value="1"/>
</dbReference>
<comment type="caution">
    <text evidence="2">The sequence shown here is derived from an EMBL/GenBank/DDBJ whole genome shotgun (WGS) entry which is preliminary data.</text>
</comment>
<evidence type="ECO:0000259" key="1">
    <source>
        <dbReference type="Pfam" id="PF22513"/>
    </source>
</evidence>
<reference evidence="2 3" key="1">
    <citation type="submission" date="2024-05" db="EMBL/GenBank/DDBJ databases">
        <title>Sinomonas sp. nov., isolated from a waste landfill.</title>
        <authorList>
            <person name="Zhao Y."/>
        </authorList>
    </citation>
    <scope>NUCLEOTIDE SEQUENCE [LARGE SCALE GENOMIC DNA]</scope>
    <source>
        <strain evidence="2 3">CCTCC AB2014300</strain>
    </source>
</reference>
<evidence type="ECO:0000313" key="3">
    <source>
        <dbReference type="Proteomes" id="UP001422074"/>
    </source>
</evidence>
<dbReference type="SUPFAM" id="SSF47598">
    <property type="entry name" value="Ribbon-helix-helix"/>
    <property type="match status" value="1"/>
</dbReference>
<name>A0ABU9WZC4_9MICC</name>
<sequence length="78" mass="8709">MTVNITIRNVPDDVRDVLAERARREGRSLQEYLSAELARLASAPRPVDFYFEVGVAARLDGVRLHSADLTAAVEADRR</sequence>
<proteinExistence type="predicted"/>
<accession>A0ABU9WZC4</accession>
<evidence type="ECO:0000313" key="2">
    <source>
        <dbReference type="EMBL" id="MEN2744541.1"/>
    </source>
</evidence>
<dbReference type="Proteomes" id="UP001422074">
    <property type="component" value="Unassembled WGS sequence"/>
</dbReference>
<dbReference type="EMBL" id="JBDFRB010000005">
    <property type="protein sequence ID" value="MEN2744541.1"/>
    <property type="molecule type" value="Genomic_DNA"/>
</dbReference>
<keyword evidence="3" id="KW-1185">Reference proteome</keyword>
<feature type="domain" description="Antitoxin FitA-like ribbon-helix-helix" evidence="1">
    <location>
        <begin position="4"/>
        <end position="39"/>
    </location>
</feature>
<gene>
    <name evidence="2" type="ORF">ABCQ75_08295</name>
</gene>